<evidence type="ECO:0000259" key="2">
    <source>
        <dbReference type="PROSITE" id="PS50887"/>
    </source>
</evidence>
<dbReference type="Gene3D" id="3.30.70.270">
    <property type="match status" value="1"/>
</dbReference>
<dbReference type="InterPro" id="IPR003018">
    <property type="entry name" value="GAF"/>
</dbReference>
<dbReference type="EMBL" id="UOFH01000118">
    <property type="protein sequence ID" value="VAW59998.1"/>
    <property type="molecule type" value="Genomic_DNA"/>
</dbReference>
<dbReference type="SMART" id="SM00267">
    <property type="entry name" value="GGDEF"/>
    <property type="match status" value="1"/>
</dbReference>
<dbReference type="FunFam" id="3.30.70.270:FF:000001">
    <property type="entry name" value="Diguanylate cyclase domain protein"/>
    <property type="match status" value="1"/>
</dbReference>
<dbReference type="GO" id="GO:1902201">
    <property type="term" value="P:negative regulation of bacterial-type flagellum-dependent cell motility"/>
    <property type="evidence" value="ECO:0007669"/>
    <property type="project" value="TreeGrafter"/>
</dbReference>
<dbReference type="Pfam" id="PF00990">
    <property type="entry name" value="GGDEF"/>
    <property type="match status" value="1"/>
</dbReference>
<dbReference type="InterPro" id="IPR050469">
    <property type="entry name" value="Diguanylate_Cyclase"/>
</dbReference>
<dbReference type="InterPro" id="IPR000160">
    <property type="entry name" value="GGDEF_dom"/>
</dbReference>
<dbReference type="PANTHER" id="PTHR45138:SF9">
    <property type="entry name" value="DIGUANYLATE CYCLASE DGCM-RELATED"/>
    <property type="match status" value="1"/>
</dbReference>
<dbReference type="PROSITE" id="PS50887">
    <property type="entry name" value="GGDEF"/>
    <property type="match status" value="1"/>
</dbReference>
<evidence type="ECO:0000256" key="1">
    <source>
        <dbReference type="SAM" id="Coils"/>
    </source>
</evidence>
<dbReference type="SMART" id="SM00065">
    <property type="entry name" value="GAF"/>
    <property type="match status" value="1"/>
</dbReference>
<accession>A0A3B0WVB6</accession>
<feature type="coiled-coil region" evidence="1">
    <location>
        <begin position="2"/>
        <end position="29"/>
    </location>
</feature>
<keyword evidence="1" id="KW-0175">Coiled coil</keyword>
<dbReference type="Gene3D" id="3.30.450.40">
    <property type="match status" value="1"/>
</dbReference>
<gene>
    <name evidence="3" type="ORF">MNBD_GAMMA08-2961</name>
</gene>
<dbReference type="GO" id="GO:0052621">
    <property type="term" value="F:diguanylate cyclase activity"/>
    <property type="evidence" value="ECO:0007669"/>
    <property type="project" value="TreeGrafter"/>
</dbReference>
<organism evidence="3">
    <name type="scientific">hydrothermal vent metagenome</name>
    <dbReference type="NCBI Taxonomy" id="652676"/>
    <lineage>
        <taxon>unclassified sequences</taxon>
        <taxon>metagenomes</taxon>
        <taxon>ecological metagenomes</taxon>
    </lineage>
</organism>
<dbReference type="InterPro" id="IPR029016">
    <property type="entry name" value="GAF-like_dom_sf"/>
</dbReference>
<dbReference type="GO" id="GO:0043709">
    <property type="term" value="P:cell adhesion involved in single-species biofilm formation"/>
    <property type="evidence" value="ECO:0007669"/>
    <property type="project" value="TreeGrafter"/>
</dbReference>
<sequence length="371" mass="42061">MEETIFNENRKLKRQLDNLLRRARTNEQKQELFDSFGFEVISSNTPAQLRDYVLFQMQARFQLHDVVMCLIDFDHDIEKLFYGHDTDAKSLYESKLLILNVDTDAEKISSLKKHPSLGEGVLNEYAWMLNGLPDVDVCKSAALLPLIRNNQLIGTLLLLSRDINRYQTGIATTFLEKLSAMTAVAIENCLNQQRIKEIGYQDPLTQAYNRRYFDLRFTDEIARSLRQSENLACMFLDVDFFKKVNDTYGHHIGDLVLTQLVGLIKEQVRACDIVARYGGEEFAVVLPSVSVKGAIEIAERLRKSVEGDKKLACGQGGLNITVSIGLDVLSSFNEKELSHKEIGGLLLQRADEALYKAKSSGRNKVVVYKKV</sequence>
<feature type="domain" description="GGDEF" evidence="2">
    <location>
        <begin position="229"/>
        <end position="370"/>
    </location>
</feature>
<dbReference type="PANTHER" id="PTHR45138">
    <property type="entry name" value="REGULATORY COMPONENTS OF SENSORY TRANSDUCTION SYSTEM"/>
    <property type="match status" value="1"/>
</dbReference>
<dbReference type="SUPFAM" id="SSF55073">
    <property type="entry name" value="Nucleotide cyclase"/>
    <property type="match status" value="1"/>
</dbReference>
<dbReference type="CDD" id="cd01949">
    <property type="entry name" value="GGDEF"/>
    <property type="match status" value="1"/>
</dbReference>
<reference evidence="3" key="1">
    <citation type="submission" date="2018-06" db="EMBL/GenBank/DDBJ databases">
        <authorList>
            <person name="Zhirakovskaya E."/>
        </authorList>
    </citation>
    <scope>NUCLEOTIDE SEQUENCE</scope>
</reference>
<dbReference type="InterPro" id="IPR043128">
    <property type="entry name" value="Rev_trsase/Diguanyl_cyclase"/>
</dbReference>
<proteinExistence type="predicted"/>
<name>A0A3B0WVB6_9ZZZZ</name>
<dbReference type="GO" id="GO:0005886">
    <property type="term" value="C:plasma membrane"/>
    <property type="evidence" value="ECO:0007669"/>
    <property type="project" value="TreeGrafter"/>
</dbReference>
<dbReference type="SUPFAM" id="SSF55781">
    <property type="entry name" value="GAF domain-like"/>
    <property type="match status" value="1"/>
</dbReference>
<dbReference type="AlphaFoldDB" id="A0A3B0WVB6"/>
<evidence type="ECO:0000313" key="3">
    <source>
        <dbReference type="EMBL" id="VAW59998.1"/>
    </source>
</evidence>
<dbReference type="InterPro" id="IPR029787">
    <property type="entry name" value="Nucleotide_cyclase"/>
</dbReference>
<protein>
    <submittedName>
        <fullName evidence="3">GGDEF domain protein</fullName>
    </submittedName>
</protein>
<dbReference type="NCBIfam" id="TIGR00254">
    <property type="entry name" value="GGDEF"/>
    <property type="match status" value="1"/>
</dbReference>